<protein>
    <submittedName>
        <fullName evidence="1">Uncharacterized protein</fullName>
    </submittedName>
</protein>
<organism evidence="1">
    <name type="scientific">Anguilla anguilla</name>
    <name type="common">European freshwater eel</name>
    <name type="synonym">Muraena anguilla</name>
    <dbReference type="NCBI Taxonomy" id="7936"/>
    <lineage>
        <taxon>Eukaryota</taxon>
        <taxon>Metazoa</taxon>
        <taxon>Chordata</taxon>
        <taxon>Craniata</taxon>
        <taxon>Vertebrata</taxon>
        <taxon>Euteleostomi</taxon>
        <taxon>Actinopterygii</taxon>
        <taxon>Neopterygii</taxon>
        <taxon>Teleostei</taxon>
        <taxon>Anguilliformes</taxon>
        <taxon>Anguillidae</taxon>
        <taxon>Anguilla</taxon>
    </lineage>
</organism>
<accession>A0A0E9X2K8</accession>
<sequence>MYHEAQMDQQYEIFLALQDQGVYPNSITLRSSHFTFFFRPTPNVYTVLKILYSPCSLDDASNKYILQTENTHLHNPNQI</sequence>
<evidence type="ECO:0000313" key="1">
    <source>
        <dbReference type="EMBL" id="JAH96957.1"/>
    </source>
</evidence>
<proteinExistence type="predicted"/>
<name>A0A0E9X2K8_ANGAN</name>
<dbReference type="AlphaFoldDB" id="A0A0E9X2K8"/>
<reference evidence="1" key="2">
    <citation type="journal article" date="2015" name="Fish Shellfish Immunol.">
        <title>Early steps in the European eel (Anguilla anguilla)-Vibrio vulnificus interaction in the gills: Role of the RtxA13 toxin.</title>
        <authorList>
            <person name="Callol A."/>
            <person name="Pajuelo D."/>
            <person name="Ebbesson L."/>
            <person name="Teles M."/>
            <person name="MacKenzie S."/>
            <person name="Amaro C."/>
        </authorList>
    </citation>
    <scope>NUCLEOTIDE SEQUENCE</scope>
</reference>
<reference evidence="1" key="1">
    <citation type="submission" date="2014-11" db="EMBL/GenBank/DDBJ databases">
        <authorList>
            <person name="Amaro Gonzalez C."/>
        </authorList>
    </citation>
    <scope>NUCLEOTIDE SEQUENCE</scope>
</reference>
<dbReference type="EMBL" id="GBXM01011620">
    <property type="protein sequence ID" value="JAH96957.1"/>
    <property type="molecule type" value="Transcribed_RNA"/>
</dbReference>